<name>A0AAN9R3I6_PHACN</name>
<protein>
    <submittedName>
        <fullName evidence="1">Uncharacterized protein</fullName>
    </submittedName>
</protein>
<evidence type="ECO:0000313" key="2">
    <source>
        <dbReference type="Proteomes" id="UP001374584"/>
    </source>
</evidence>
<organism evidence="1 2">
    <name type="scientific">Phaseolus coccineus</name>
    <name type="common">Scarlet runner bean</name>
    <name type="synonym">Phaseolus multiflorus</name>
    <dbReference type="NCBI Taxonomy" id="3886"/>
    <lineage>
        <taxon>Eukaryota</taxon>
        <taxon>Viridiplantae</taxon>
        <taxon>Streptophyta</taxon>
        <taxon>Embryophyta</taxon>
        <taxon>Tracheophyta</taxon>
        <taxon>Spermatophyta</taxon>
        <taxon>Magnoliopsida</taxon>
        <taxon>eudicotyledons</taxon>
        <taxon>Gunneridae</taxon>
        <taxon>Pentapetalae</taxon>
        <taxon>rosids</taxon>
        <taxon>fabids</taxon>
        <taxon>Fabales</taxon>
        <taxon>Fabaceae</taxon>
        <taxon>Papilionoideae</taxon>
        <taxon>50 kb inversion clade</taxon>
        <taxon>NPAAA clade</taxon>
        <taxon>indigoferoid/millettioid clade</taxon>
        <taxon>Phaseoleae</taxon>
        <taxon>Phaseolus</taxon>
    </lineage>
</organism>
<dbReference type="Proteomes" id="UP001374584">
    <property type="component" value="Unassembled WGS sequence"/>
</dbReference>
<proteinExistence type="predicted"/>
<accession>A0AAN9R3I6</accession>
<comment type="caution">
    <text evidence="1">The sequence shown here is derived from an EMBL/GenBank/DDBJ whole genome shotgun (WGS) entry which is preliminary data.</text>
</comment>
<dbReference type="AlphaFoldDB" id="A0AAN9R3I6"/>
<dbReference type="EMBL" id="JAYMYR010000006">
    <property type="protein sequence ID" value="KAK7357441.1"/>
    <property type="molecule type" value="Genomic_DNA"/>
</dbReference>
<gene>
    <name evidence="1" type="ORF">VNO80_16727</name>
</gene>
<reference evidence="1 2" key="1">
    <citation type="submission" date="2024-01" db="EMBL/GenBank/DDBJ databases">
        <title>The genomes of 5 underutilized Papilionoideae crops provide insights into root nodulation and disease resistanc.</title>
        <authorList>
            <person name="Jiang F."/>
        </authorList>
    </citation>
    <scope>NUCLEOTIDE SEQUENCE [LARGE SCALE GENOMIC DNA]</scope>
    <source>
        <strain evidence="1">JINMINGXINNONG_FW02</strain>
        <tissue evidence="1">Leaves</tissue>
    </source>
</reference>
<keyword evidence="2" id="KW-1185">Reference proteome</keyword>
<evidence type="ECO:0000313" key="1">
    <source>
        <dbReference type="EMBL" id="KAK7357441.1"/>
    </source>
</evidence>
<sequence length="189" mass="20956">MGFACWVNFPACYDLVAVSALQELIFLLALSLFSCQKSSTTLIWTQPEIAFNTNRLCLKIIVGGSFRELKAVKAGRRKGKEIPNTIKLVHSSHPLLTLLTKGSFDQLTGSFYAEALKQKTTYPLPPCLELRERGASLSLSLSLSPPLSICLLHCLVLILQNLFSLPRIKLFSLELRNRTTDEPGLVPPL</sequence>